<gene>
    <name evidence="2" type="ORF">GOZ95_25285</name>
</gene>
<organism evidence="2 3">
    <name type="scientific">Agrobacterium vitis</name>
    <name type="common">Rhizobium vitis</name>
    <dbReference type="NCBI Taxonomy" id="373"/>
    <lineage>
        <taxon>Bacteria</taxon>
        <taxon>Pseudomonadati</taxon>
        <taxon>Pseudomonadota</taxon>
        <taxon>Alphaproteobacteria</taxon>
        <taxon>Hyphomicrobiales</taxon>
        <taxon>Rhizobiaceae</taxon>
        <taxon>Rhizobium/Agrobacterium group</taxon>
        <taxon>Agrobacterium</taxon>
    </lineage>
</organism>
<proteinExistence type="predicted"/>
<comment type="caution">
    <text evidence="2">The sequence shown here is derived from an EMBL/GenBank/DDBJ whole genome shotgun (WGS) entry which is preliminary data.</text>
</comment>
<evidence type="ECO:0000256" key="1">
    <source>
        <dbReference type="SAM" id="MobiDB-lite"/>
    </source>
</evidence>
<name>A0AAE5AYX4_AGRVI</name>
<evidence type="ECO:0000313" key="3">
    <source>
        <dbReference type="Proteomes" id="UP000436692"/>
    </source>
</evidence>
<accession>A0AAE5AYX4</accession>
<dbReference type="EMBL" id="WPHM01000020">
    <property type="protein sequence ID" value="MUZ60745.1"/>
    <property type="molecule type" value="Genomic_DNA"/>
</dbReference>
<dbReference type="Proteomes" id="UP000436692">
    <property type="component" value="Unassembled WGS sequence"/>
</dbReference>
<dbReference type="AlphaFoldDB" id="A0AAE5AYX4"/>
<reference evidence="2 3" key="1">
    <citation type="submission" date="2019-12" db="EMBL/GenBank/DDBJ databases">
        <title>Whole-genome sequencing of Allorhizobium vitis.</title>
        <authorList>
            <person name="Gan H.M."/>
            <person name="Szegedi E."/>
            <person name="Burr T."/>
            <person name="Savka M.A."/>
        </authorList>
    </citation>
    <scope>NUCLEOTIDE SEQUENCE [LARGE SCALE GENOMIC DNA]</scope>
    <source>
        <strain evidence="2 3">CG989</strain>
    </source>
</reference>
<dbReference type="RefSeq" id="WP_156551414.1">
    <property type="nucleotide sequence ID" value="NZ_JABAEJ010000020.1"/>
</dbReference>
<feature type="region of interest" description="Disordered" evidence="1">
    <location>
        <begin position="57"/>
        <end position="78"/>
    </location>
</feature>
<evidence type="ECO:0000313" key="2">
    <source>
        <dbReference type="EMBL" id="MUZ60745.1"/>
    </source>
</evidence>
<sequence length="125" mass="13408">MRPISPGIGIISLNPEEALVLQNEPFSALQRAAVGIVIDTGPFAGLTKTIEKPSISHLGTKSVTRSKPLGGAASKKLPYAENNGGKSEIYIWEKKGMEASPGRPEPPFIQDFTGHRATLSRKIFP</sequence>
<protein>
    <submittedName>
        <fullName evidence="2">Uncharacterized protein</fullName>
    </submittedName>
</protein>